<keyword evidence="14" id="KW-1185">Reference proteome</keyword>
<dbReference type="EMBL" id="CP016279">
    <property type="protein sequence ID" value="ANP53063.1"/>
    <property type="molecule type" value="Genomic_DNA"/>
</dbReference>
<proteinExistence type="inferred from homology"/>
<name>A0A1B1B2M6_9ACTN</name>
<reference evidence="11 13" key="1">
    <citation type="submission" date="2016-06" db="EMBL/GenBank/DDBJ databases">
        <title>Complete genome sequence of Streptomyces griseochromogenes ATCC 14511, the Blasticidin S producer.</title>
        <authorList>
            <person name="Wu L."/>
        </authorList>
    </citation>
    <scope>NUCLEOTIDE SEQUENCE [LARGE SCALE GENOMIC DNA]</scope>
    <source>
        <strain evidence="11 13">ATCC 14511</strain>
    </source>
</reference>
<dbReference type="Gene3D" id="3.40.50.620">
    <property type="entry name" value="HUPs"/>
    <property type="match status" value="1"/>
</dbReference>
<evidence type="ECO:0000256" key="1">
    <source>
        <dbReference type="ARBA" id="ARBA00005061"/>
    </source>
</evidence>
<evidence type="ECO:0000313" key="13">
    <source>
        <dbReference type="Proteomes" id="UP000092659"/>
    </source>
</evidence>
<dbReference type="PIRSF" id="PIRSF006293">
    <property type="entry name" value="ExsB"/>
    <property type="match status" value="1"/>
</dbReference>
<feature type="binding site" evidence="10">
    <location>
        <position position="195"/>
    </location>
    <ligand>
        <name>Zn(2+)</name>
        <dbReference type="ChEBI" id="CHEBI:29105"/>
    </ligand>
</feature>
<dbReference type="HAMAP" id="MF_01633">
    <property type="entry name" value="QueC"/>
    <property type="match status" value="1"/>
</dbReference>
<keyword evidence="3 10" id="KW-0479">Metal-binding</keyword>
<sequence>MPKTVVLFSGGVESTVVAHQLSREGHELRLLAIDYGQRHRREHEFARIIAEGLGASFRVIDIRQVGGLLPGNSLTDDKVAVPDYDPAIRGREFVVPNRNAILLSIAFAVAVAEQADQVAIGSIAGDAQTGDCTREFLLAFNTMERVATAELAPAGLSVVAPLIDMQKADVIRLGESLGVRWQETWSCFRGGDKQCGTCATCYDRRTAFAKAEVMDPTEYARD</sequence>
<evidence type="ECO:0000256" key="9">
    <source>
        <dbReference type="ARBA" id="ARBA00047890"/>
    </source>
</evidence>
<evidence type="ECO:0000256" key="10">
    <source>
        <dbReference type="HAMAP-Rule" id="MF_01633"/>
    </source>
</evidence>
<dbReference type="InterPro" id="IPR014729">
    <property type="entry name" value="Rossmann-like_a/b/a_fold"/>
</dbReference>
<gene>
    <name evidence="10" type="primary">queC</name>
    <name evidence="11" type="ORF">AVL59_29120</name>
    <name evidence="12" type="ORF">J2Z21_000668</name>
</gene>
<dbReference type="EC" id="6.3.4.20" evidence="8 10"/>
<accession>A0A1B1B2M6</accession>
<feature type="binding site" evidence="10">
    <location>
        <position position="198"/>
    </location>
    <ligand>
        <name>Zn(2+)</name>
        <dbReference type="ChEBI" id="CHEBI:29105"/>
    </ligand>
</feature>
<dbReference type="CDD" id="cd01995">
    <property type="entry name" value="QueC-like"/>
    <property type="match status" value="1"/>
</dbReference>
<dbReference type="STRING" id="68214.AVL59_29120"/>
<evidence type="ECO:0000256" key="7">
    <source>
        <dbReference type="ARBA" id="ARBA00037993"/>
    </source>
</evidence>
<keyword evidence="5 10" id="KW-0862">Zinc</keyword>
<dbReference type="RefSeq" id="WP_067310220.1">
    <property type="nucleotide sequence ID" value="NZ_CP016279.1"/>
</dbReference>
<dbReference type="SUPFAM" id="SSF52402">
    <property type="entry name" value="Adenine nucleotide alpha hydrolases-like"/>
    <property type="match status" value="1"/>
</dbReference>
<evidence type="ECO:0000256" key="5">
    <source>
        <dbReference type="ARBA" id="ARBA00022833"/>
    </source>
</evidence>
<dbReference type="PANTHER" id="PTHR42914:SF1">
    <property type="entry name" value="7-CYANO-7-DEAZAGUANINE SYNTHASE"/>
    <property type="match status" value="1"/>
</dbReference>
<evidence type="ECO:0000313" key="14">
    <source>
        <dbReference type="Proteomes" id="UP001519309"/>
    </source>
</evidence>
<evidence type="ECO:0000256" key="6">
    <source>
        <dbReference type="ARBA" id="ARBA00022840"/>
    </source>
</evidence>
<dbReference type="EMBL" id="JAGGLP010000001">
    <property type="protein sequence ID" value="MBP2047746.1"/>
    <property type="molecule type" value="Genomic_DNA"/>
</dbReference>
<keyword evidence="4 10" id="KW-0547">Nucleotide-binding</keyword>
<dbReference type="GO" id="GO:0008270">
    <property type="term" value="F:zinc ion binding"/>
    <property type="evidence" value="ECO:0007669"/>
    <property type="project" value="UniProtKB-UniRule"/>
</dbReference>
<dbReference type="Pfam" id="PF06508">
    <property type="entry name" value="QueC"/>
    <property type="match status" value="1"/>
</dbReference>
<feature type="binding site" evidence="10">
    <location>
        <position position="187"/>
    </location>
    <ligand>
        <name>Zn(2+)</name>
        <dbReference type="ChEBI" id="CHEBI:29105"/>
    </ligand>
</feature>
<dbReference type="GO" id="GO:0005524">
    <property type="term" value="F:ATP binding"/>
    <property type="evidence" value="ECO:0007669"/>
    <property type="project" value="UniProtKB-UniRule"/>
</dbReference>
<dbReference type="KEGG" id="sgs:AVL59_29120"/>
<dbReference type="Proteomes" id="UP001519309">
    <property type="component" value="Unassembled WGS sequence"/>
</dbReference>
<dbReference type="GO" id="GO:0016879">
    <property type="term" value="F:ligase activity, forming carbon-nitrogen bonds"/>
    <property type="evidence" value="ECO:0007669"/>
    <property type="project" value="UniProtKB-UniRule"/>
</dbReference>
<dbReference type="NCBIfam" id="TIGR00364">
    <property type="entry name" value="7-cyano-7-deazaguanine synthase QueC"/>
    <property type="match status" value="1"/>
</dbReference>
<dbReference type="PANTHER" id="PTHR42914">
    <property type="entry name" value="7-CYANO-7-DEAZAGUANINE SYNTHASE"/>
    <property type="match status" value="1"/>
</dbReference>
<dbReference type="InterPro" id="IPR018317">
    <property type="entry name" value="QueC"/>
</dbReference>
<comment type="function">
    <text evidence="10">Catalyzes the ATP-dependent conversion of 7-carboxy-7-deazaguanine (CDG) to 7-cyano-7-deazaguanine (preQ(0)).</text>
</comment>
<dbReference type="Proteomes" id="UP000092659">
    <property type="component" value="Chromosome"/>
</dbReference>
<dbReference type="GO" id="GO:0008616">
    <property type="term" value="P:tRNA queuosine(34) biosynthetic process"/>
    <property type="evidence" value="ECO:0007669"/>
    <property type="project" value="UniProtKB-UniRule"/>
</dbReference>
<evidence type="ECO:0000256" key="8">
    <source>
        <dbReference type="ARBA" id="ARBA00039149"/>
    </source>
</evidence>
<protein>
    <recommendedName>
        <fullName evidence="8 10">7-cyano-7-deazaguanine synthase</fullName>
        <ecNumber evidence="8 10">6.3.4.20</ecNumber>
    </recommendedName>
    <alternativeName>
        <fullName evidence="10">7-cyano-7-carbaguanine synthase</fullName>
    </alternativeName>
    <alternativeName>
        <fullName evidence="10">PreQ(0) synthase</fullName>
    </alternativeName>
    <alternativeName>
        <fullName evidence="10">Queuosine biosynthesis protein QueC</fullName>
    </alternativeName>
</protein>
<evidence type="ECO:0000313" key="11">
    <source>
        <dbReference type="EMBL" id="ANP53063.1"/>
    </source>
</evidence>
<comment type="pathway">
    <text evidence="1 10">Purine metabolism; 7-cyano-7-deazaguanine biosynthesis.</text>
</comment>
<evidence type="ECO:0000256" key="3">
    <source>
        <dbReference type="ARBA" id="ARBA00022723"/>
    </source>
</evidence>
<dbReference type="AlphaFoldDB" id="A0A1B1B2M6"/>
<comment type="catalytic activity">
    <reaction evidence="9 10">
        <text>7-carboxy-7-carbaguanine + NH4(+) + 2 ATP = 7-cyano-7-carbaguanine + 2 AMP + 2 diphosphate + 2 H(+)</text>
        <dbReference type="Rhea" id="RHEA:27982"/>
        <dbReference type="ChEBI" id="CHEBI:15378"/>
        <dbReference type="ChEBI" id="CHEBI:28938"/>
        <dbReference type="ChEBI" id="CHEBI:30616"/>
        <dbReference type="ChEBI" id="CHEBI:33019"/>
        <dbReference type="ChEBI" id="CHEBI:45075"/>
        <dbReference type="ChEBI" id="CHEBI:61036"/>
        <dbReference type="ChEBI" id="CHEBI:456215"/>
        <dbReference type="EC" id="6.3.4.20"/>
    </reaction>
</comment>
<dbReference type="UniPathway" id="UPA00391"/>
<evidence type="ECO:0000256" key="2">
    <source>
        <dbReference type="ARBA" id="ARBA00022598"/>
    </source>
</evidence>
<reference evidence="12 14" key="2">
    <citation type="submission" date="2021-03" db="EMBL/GenBank/DDBJ databases">
        <title>Genomic Encyclopedia of Type Strains, Phase IV (KMG-IV): sequencing the most valuable type-strain genomes for metagenomic binning, comparative biology and taxonomic classification.</title>
        <authorList>
            <person name="Goeker M."/>
        </authorList>
    </citation>
    <scope>NUCLEOTIDE SEQUENCE [LARGE SCALE GENOMIC DNA]</scope>
    <source>
        <strain evidence="12 14">DSM 40499</strain>
    </source>
</reference>
<organism evidence="11 13">
    <name type="scientific">Streptomyces griseochromogenes</name>
    <dbReference type="NCBI Taxonomy" id="68214"/>
    <lineage>
        <taxon>Bacteria</taxon>
        <taxon>Bacillati</taxon>
        <taxon>Actinomycetota</taxon>
        <taxon>Actinomycetes</taxon>
        <taxon>Kitasatosporales</taxon>
        <taxon>Streptomycetaceae</taxon>
        <taxon>Streptomyces</taxon>
    </lineage>
</organism>
<feature type="binding site" evidence="10">
    <location>
        <position position="201"/>
    </location>
    <ligand>
        <name>Zn(2+)</name>
        <dbReference type="ChEBI" id="CHEBI:29105"/>
    </ligand>
</feature>
<comment type="cofactor">
    <cofactor evidence="10">
        <name>Zn(2+)</name>
        <dbReference type="ChEBI" id="CHEBI:29105"/>
    </cofactor>
    <text evidence="10">Binds 1 zinc ion per subunit.</text>
</comment>
<evidence type="ECO:0000256" key="4">
    <source>
        <dbReference type="ARBA" id="ARBA00022741"/>
    </source>
</evidence>
<comment type="similarity">
    <text evidence="7 10">Belongs to the QueC family.</text>
</comment>
<keyword evidence="10" id="KW-0671">Queuosine biosynthesis</keyword>
<dbReference type="OrthoDB" id="9789567at2"/>
<evidence type="ECO:0000313" key="12">
    <source>
        <dbReference type="EMBL" id="MBP2047746.1"/>
    </source>
</evidence>
<feature type="binding site" evidence="10">
    <location>
        <begin position="8"/>
        <end position="18"/>
    </location>
    <ligand>
        <name>ATP</name>
        <dbReference type="ChEBI" id="CHEBI:30616"/>
    </ligand>
</feature>
<keyword evidence="2 10" id="KW-0436">Ligase</keyword>
<keyword evidence="6 10" id="KW-0067">ATP-binding</keyword>